<feature type="compositionally biased region" description="Low complexity" evidence="6">
    <location>
        <begin position="556"/>
        <end position="568"/>
    </location>
</feature>
<dbReference type="GO" id="GO:0031509">
    <property type="term" value="P:subtelomeric heterochromatin formation"/>
    <property type="evidence" value="ECO:0007669"/>
    <property type="project" value="InterPro"/>
</dbReference>
<feature type="region of interest" description="Disordered" evidence="6">
    <location>
        <begin position="674"/>
        <end position="724"/>
    </location>
</feature>
<keyword evidence="9" id="KW-1185">Reference proteome</keyword>
<dbReference type="PANTHER" id="PTHR12046">
    <property type="entry name" value="HISTONE ACETYLTRANSFERASE TYPE B CATALYTIC SUBUNIT"/>
    <property type="match status" value="1"/>
</dbReference>
<dbReference type="PhylomeDB" id="A0A0G4FDP4"/>
<feature type="region of interest" description="Disordered" evidence="6">
    <location>
        <begin position="368"/>
        <end position="400"/>
    </location>
</feature>
<evidence type="ECO:0000256" key="5">
    <source>
        <dbReference type="ARBA" id="ARBA00048017"/>
    </source>
</evidence>
<dbReference type="Gene3D" id="3.90.360.10">
    <property type="entry name" value="Histone acetyl transferase 1 (HAT1), N-terminal domain"/>
    <property type="match status" value="1"/>
</dbReference>
<feature type="compositionally biased region" description="Basic residues" evidence="6">
    <location>
        <begin position="694"/>
        <end position="724"/>
    </location>
</feature>
<dbReference type="EMBL" id="CDMY01000413">
    <property type="protein sequence ID" value="CEM11299.1"/>
    <property type="molecule type" value="Genomic_DNA"/>
</dbReference>
<evidence type="ECO:0000313" key="8">
    <source>
        <dbReference type="EMBL" id="CEM11299.1"/>
    </source>
</evidence>
<dbReference type="OrthoDB" id="10253098at2759"/>
<dbReference type="AlphaFoldDB" id="A0A0G4FDP4"/>
<evidence type="ECO:0000259" key="7">
    <source>
        <dbReference type="Pfam" id="PF10394"/>
    </source>
</evidence>
<keyword evidence="3" id="KW-0808">Transferase</keyword>
<comment type="similarity">
    <text evidence="1">Belongs to the HAT1 family.</text>
</comment>
<sequence>MEEPSQKKHCTRSQTALSLRVNALESVVFHPCECLEDYRKPPVTFSPTFAHHFFGLDQVIVGFEQVAVRIYFIPDTLDMFVKIDGDSPSIHASCERVMACLTNDKTKVAFPGGFCPSEHDFLAKLECRATRGQKFQPPGKPVGVLRHTAGAGDEQIEIEVRRCTFADSEFKSLHRRMEWFFHWFIDGASKIDHDGRWHVYVAYKRPPGGVDYPSHSRKPKPGASSGRPACLSLCGLATAYTFPSLSSSRRRLSQFLIFPHYQRKGVGLDLLQLIYQQTLDDPHVCEMDVEDPAPAFVQLRDVVTVKLAIDNNLVSPLALWPPPPEAEVPSSASAAFPASSGLGLTNGHFQPEVPLYKTRNRTRALHKALTDTGASSGSSAACGDMSRRGQKRKRRLSAGDEIDIDSGVPAVAARDVAMCTRSRTRGMDGGRASSSSAAAAAGGGGGGGGSHHGTGRSGMTLRGGRGKRSVGKSEGRKMEKVNHATSSIPTIDSLALDLKETKQQATRSGEEVLQFARLLQHPLPAEIPPSYLDPGTSKNGHTKRYHNGHRSDTMELEALPSSSSASNGLGLGLGGAGGGSGGEEGDWEIYRLGVMHRLRKDVKDSLTAKVSLTPKVSKEEGDLDFFGQCDKRTTGDRTFTRNGGVEKAVQDEFKELVQSYISMSIKKVRRLFPAPPHIKNEGDGEAPNQPRPPAGKKVRKGTKATKGTKAKGKAKPKSKAKARG</sequence>
<feature type="compositionally biased region" description="Gly residues" evidence="6">
    <location>
        <begin position="441"/>
        <end position="456"/>
    </location>
</feature>
<evidence type="ECO:0000256" key="2">
    <source>
        <dbReference type="ARBA" id="ARBA00013184"/>
    </source>
</evidence>
<feature type="compositionally biased region" description="Gly residues" evidence="6">
    <location>
        <begin position="569"/>
        <end position="582"/>
    </location>
</feature>
<dbReference type="GO" id="GO:0000781">
    <property type="term" value="C:chromosome, telomeric region"/>
    <property type="evidence" value="ECO:0007669"/>
    <property type="project" value="GOC"/>
</dbReference>
<proteinExistence type="inferred from homology"/>
<evidence type="ECO:0000256" key="3">
    <source>
        <dbReference type="ARBA" id="ARBA00022679"/>
    </source>
</evidence>
<dbReference type="VEuPathDB" id="CryptoDB:Vbra_15122"/>
<reference evidence="8 9" key="1">
    <citation type="submission" date="2014-11" db="EMBL/GenBank/DDBJ databases">
        <authorList>
            <person name="Zhu J."/>
            <person name="Qi W."/>
            <person name="Song R."/>
        </authorList>
    </citation>
    <scope>NUCLEOTIDE SEQUENCE [LARGE SCALE GENOMIC DNA]</scope>
</reference>
<feature type="compositionally biased region" description="Low complexity" evidence="6">
    <location>
        <begin position="430"/>
        <end position="440"/>
    </location>
</feature>
<evidence type="ECO:0000256" key="4">
    <source>
        <dbReference type="ARBA" id="ARBA00023315"/>
    </source>
</evidence>
<feature type="compositionally biased region" description="Basic and acidic residues" evidence="6">
    <location>
        <begin position="471"/>
        <end position="482"/>
    </location>
</feature>
<dbReference type="SUPFAM" id="SSF55729">
    <property type="entry name" value="Acyl-CoA N-acyltransferases (Nat)"/>
    <property type="match status" value="1"/>
</dbReference>
<dbReference type="GO" id="GO:0005634">
    <property type="term" value="C:nucleus"/>
    <property type="evidence" value="ECO:0007669"/>
    <property type="project" value="InterPro"/>
</dbReference>
<dbReference type="STRING" id="1169540.A0A0G4FDP4"/>
<accession>A0A0G4FDP4</accession>
<evidence type="ECO:0000313" key="9">
    <source>
        <dbReference type="Proteomes" id="UP000041254"/>
    </source>
</evidence>
<feature type="compositionally biased region" description="Low complexity" evidence="6">
    <location>
        <begin position="373"/>
        <end position="383"/>
    </location>
</feature>
<keyword evidence="4" id="KW-0012">Acyltransferase</keyword>
<dbReference type="InterPro" id="IPR037113">
    <property type="entry name" value="Hat1_N_sf"/>
</dbReference>
<evidence type="ECO:0000256" key="1">
    <source>
        <dbReference type="ARBA" id="ARBA00010543"/>
    </source>
</evidence>
<dbReference type="InterPro" id="IPR016181">
    <property type="entry name" value="Acyl_CoA_acyltransferase"/>
</dbReference>
<name>A0A0G4FDP4_VITBC</name>
<dbReference type="InterPro" id="IPR019467">
    <property type="entry name" value="Hat1_N"/>
</dbReference>
<dbReference type="Pfam" id="PF10394">
    <property type="entry name" value="Hat1_N"/>
    <property type="match status" value="1"/>
</dbReference>
<dbReference type="GO" id="GO:0004402">
    <property type="term" value="F:histone acetyltransferase activity"/>
    <property type="evidence" value="ECO:0007669"/>
    <property type="project" value="InterPro"/>
</dbReference>
<feature type="domain" description="Histone acetyl transferase HAT1 N-terminal" evidence="7">
    <location>
        <begin position="22"/>
        <end position="186"/>
    </location>
</feature>
<dbReference type="InterPro" id="IPR017380">
    <property type="entry name" value="Hist_AcTrfase_B-typ_cat-su"/>
</dbReference>
<organism evidence="8 9">
    <name type="scientific">Vitrella brassicaformis (strain CCMP3155)</name>
    <dbReference type="NCBI Taxonomy" id="1169540"/>
    <lineage>
        <taxon>Eukaryota</taxon>
        <taxon>Sar</taxon>
        <taxon>Alveolata</taxon>
        <taxon>Colpodellida</taxon>
        <taxon>Vitrellaceae</taxon>
        <taxon>Vitrella</taxon>
    </lineage>
</organism>
<dbReference type="Proteomes" id="UP000041254">
    <property type="component" value="Unassembled WGS sequence"/>
</dbReference>
<dbReference type="EC" id="2.3.1.48" evidence="2"/>
<feature type="region of interest" description="Disordered" evidence="6">
    <location>
        <begin position="526"/>
        <end position="582"/>
    </location>
</feature>
<evidence type="ECO:0000256" key="6">
    <source>
        <dbReference type="SAM" id="MobiDB-lite"/>
    </source>
</evidence>
<feature type="region of interest" description="Disordered" evidence="6">
    <location>
        <begin position="423"/>
        <end position="483"/>
    </location>
</feature>
<protein>
    <recommendedName>
        <fullName evidence="2">histone acetyltransferase</fullName>
        <ecNumber evidence="2">2.3.1.48</ecNumber>
    </recommendedName>
</protein>
<dbReference type="InParanoid" id="A0A0G4FDP4"/>
<dbReference type="Gene3D" id="3.40.630.30">
    <property type="match status" value="1"/>
</dbReference>
<gene>
    <name evidence="8" type="ORF">Vbra_15122</name>
</gene>
<comment type="catalytic activity">
    <reaction evidence="5">
        <text>L-lysyl-[protein] + acetyl-CoA = N(6)-acetyl-L-lysyl-[protein] + CoA + H(+)</text>
        <dbReference type="Rhea" id="RHEA:45948"/>
        <dbReference type="Rhea" id="RHEA-COMP:9752"/>
        <dbReference type="Rhea" id="RHEA-COMP:10731"/>
        <dbReference type="ChEBI" id="CHEBI:15378"/>
        <dbReference type="ChEBI" id="CHEBI:29969"/>
        <dbReference type="ChEBI" id="CHEBI:57287"/>
        <dbReference type="ChEBI" id="CHEBI:57288"/>
        <dbReference type="ChEBI" id="CHEBI:61930"/>
        <dbReference type="EC" id="2.3.1.48"/>
    </reaction>
</comment>